<proteinExistence type="predicted"/>
<keyword evidence="1" id="KW-1133">Transmembrane helix</keyword>
<gene>
    <name evidence="2" type="ORF">AY555_11065</name>
</gene>
<reference evidence="2 3" key="1">
    <citation type="submission" date="2016-02" db="EMBL/GenBank/DDBJ databases">
        <title>Complete Genome of H5569, the type strain of the newly described species Haematospirillium jordaniae.</title>
        <authorList>
            <person name="Nicholson A.C."/>
            <person name="Humrighouse B.W."/>
            <person name="Loparov V."/>
            <person name="McQuiston J.R."/>
        </authorList>
    </citation>
    <scope>NUCLEOTIDE SEQUENCE [LARGE SCALE GENOMIC DNA]</scope>
    <source>
        <strain evidence="2 3">H5569</strain>
        <plasmid evidence="3">Plasmid unnamed 2</plasmid>
    </source>
</reference>
<feature type="transmembrane region" description="Helical" evidence="1">
    <location>
        <begin position="144"/>
        <end position="165"/>
    </location>
</feature>
<keyword evidence="2" id="KW-0614">Plasmid</keyword>
<protein>
    <submittedName>
        <fullName evidence="2">Uncharacterized protein</fullName>
    </submittedName>
</protein>
<keyword evidence="1" id="KW-0472">Membrane</keyword>
<keyword evidence="3" id="KW-1185">Reference proteome</keyword>
<dbReference type="Proteomes" id="UP000076066">
    <property type="component" value="Plasmid unnamed 2"/>
</dbReference>
<evidence type="ECO:0000313" key="3">
    <source>
        <dbReference type="Proteomes" id="UP000076066"/>
    </source>
</evidence>
<evidence type="ECO:0000313" key="2">
    <source>
        <dbReference type="EMBL" id="AMW35899.1"/>
    </source>
</evidence>
<dbReference type="EMBL" id="CP014527">
    <property type="protein sequence ID" value="AMW35899.1"/>
    <property type="molecule type" value="Genomic_DNA"/>
</dbReference>
<dbReference type="KEGG" id="hjo:AY555_11065"/>
<accession>A0A145VRS6</accession>
<geneLocation type="plasmid" evidence="2 3">
    <name>unnamed 2</name>
</geneLocation>
<dbReference type="AlphaFoldDB" id="A0A145VRS6"/>
<keyword evidence="1" id="KW-0812">Transmembrane</keyword>
<organism evidence="2 3">
    <name type="scientific">Haematospirillum jordaniae</name>
    <dbReference type="NCBI Taxonomy" id="1549855"/>
    <lineage>
        <taxon>Bacteria</taxon>
        <taxon>Pseudomonadati</taxon>
        <taxon>Pseudomonadota</taxon>
        <taxon>Alphaproteobacteria</taxon>
        <taxon>Rhodospirillales</taxon>
        <taxon>Novispirillaceae</taxon>
        <taxon>Haematospirillum</taxon>
    </lineage>
</organism>
<sequence length="176" mass="19458">MPEREDDFAAFETVIAGMQLDLDTPYGCVIGAGLAKGLNVSENANLTILRTTIGCTINAIDCSVVGTVRTASKDYDNVYVKVLLSLLQRLFNTTKVEKILVLTKDTNQMPLIQILVEQAMATHPDLEYKSWLDLADFYRGVVNLYASIFKLTSIILGSVVFLSISNTMSMSAFERF</sequence>
<evidence type="ECO:0000256" key="1">
    <source>
        <dbReference type="SAM" id="Phobius"/>
    </source>
</evidence>
<name>A0A145VRS6_9PROT</name>